<protein>
    <submittedName>
        <fullName evidence="2">Uncharacterized protein</fullName>
    </submittedName>
</protein>
<dbReference type="EMBL" id="JBJQOH010000007">
    <property type="protein sequence ID" value="KAL3678064.1"/>
    <property type="molecule type" value="Genomic_DNA"/>
</dbReference>
<evidence type="ECO:0000313" key="2">
    <source>
        <dbReference type="EMBL" id="KAL3678064.1"/>
    </source>
</evidence>
<keyword evidence="3" id="KW-1185">Reference proteome</keyword>
<feature type="transmembrane region" description="Helical" evidence="1">
    <location>
        <begin position="222"/>
        <end position="238"/>
    </location>
</feature>
<proteinExistence type="predicted"/>
<gene>
    <name evidence="2" type="ORF">R1sor_021020</name>
</gene>
<accession>A0ABD3GLJ6</accession>
<feature type="transmembrane region" description="Helical" evidence="1">
    <location>
        <begin position="89"/>
        <end position="111"/>
    </location>
</feature>
<evidence type="ECO:0000256" key="1">
    <source>
        <dbReference type="SAM" id="Phobius"/>
    </source>
</evidence>
<organism evidence="2 3">
    <name type="scientific">Riccia sorocarpa</name>
    <dbReference type="NCBI Taxonomy" id="122646"/>
    <lineage>
        <taxon>Eukaryota</taxon>
        <taxon>Viridiplantae</taxon>
        <taxon>Streptophyta</taxon>
        <taxon>Embryophyta</taxon>
        <taxon>Marchantiophyta</taxon>
        <taxon>Marchantiopsida</taxon>
        <taxon>Marchantiidae</taxon>
        <taxon>Marchantiales</taxon>
        <taxon>Ricciaceae</taxon>
        <taxon>Riccia</taxon>
    </lineage>
</organism>
<dbReference type="Proteomes" id="UP001633002">
    <property type="component" value="Unassembled WGS sequence"/>
</dbReference>
<keyword evidence="1" id="KW-1133">Transmembrane helix</keyword>
<dbReference type="AlphaFoldDB" id="A0ABD3GLJ6"/>
<keyword evidence="1" id="KW-0812">Transmembrane</keyword>
<feature type="transmembrane region" description="Helical" evidence="1">
    <location>
        <begin position="61"/>
        <end position="83"/>
    </location>
</feature>
<keyword evidence="1" id="KW-0472">Membrane</keyword>
<evidence type="ECO:0000313" key="3">
    <source>
        <dbReference type="Proteomes" id="UP001633002"/>
    </source>
</evidence>
<feature type="transmembrane region" description="Helical" evidence="1">
    <location>
        <begin position="123"/>
        <end position="142"/>
    </location>
</feature>
<reference evidence="2 3" key="1">
    <citation type="submission" date="2024-09" db="EMBL/GenBank/DDBJ databases">
        <title>Chromosome-scale assembly of Riccia sorocarpa.</title>
        <authorList>
            <person name="Paukszto L."/>
        </authorList>
    </citation>
    <scope>NUCLEOTIDE SEQUENCE [LARGE SCALE GENOMIC DNA]</scope>
    <source>
        <strain evidence="2">LP-2024</strain>
        <tissue evidence="2">Aerial parts of the thallus</tissue>
    </source>
</reference>
<sequence>MSRSLSTPLRSRDAMEVVAIIEFVKRKAFLCWESALGVKWRTHTWAFQASRRLHPWIRSTTLLVTDAVAWILLVEVGVSLILLSLAWVYFYALILFGPYLTILFWLLSYFVPPICKLSHPPASVTAVFAACSIMIFCIFSFIQRRTNRRDPSLEFGDFMTSFLLGIPSVQQLVIGYTIFSLGSACAAVLTVDVLLAAYWGFFGAFYFLEIFCLILFSLPWYVSLPVSFAASVLSIGLYRKYKISQQEGLVQKGVNASKL</sequence>
<comment type="caution">
    <text evidence="2">The sequence shown here is derived from an EMBL/GenBank/DDBJ whole genome shotgun (WGS) entry which is preliminary data.</text>
</comment>
<name>A0ABD3GLJ6_9MARC</name>